<gene>
    <name evidence="2" type="ORF">g.27815</name>
</gene>
<dbReference type="SUPFAM" id="SSF56672">
    <property type="entry name" value="DNA/RNA polymerases"/>
    <property type="match status" value="1"/>
</dbReference>
<accession>A0A1B6GDZ7</accession>
<evidence type="ECO:0000313" key="2">
    <source>
        <dbReference type="EMBL" id="JAS60672.1"/>
    </source>
</evidence>
<dbReference type="GO" id="GO:0071897">
    <property type="term" value="P:DNA biosynthetic process"/>
    <property type="evidence" value="ECO:0007669"/>
    <property type="project" value="UniProtKB-ARBA"/>
</dbReference>
<name>A0A1B6GDZ7_9HEMI</name>
<dbReference type="PROSITE" id="PS50878">
    <property type="entry name" value="RT_POL"/>
    <property type="match status" value="1"/>
</dbReference>
<dbReference type="EMBL" id="GECZ01009097">
    <property type="protein sequence ID" value="JAS60672.1"/>
    <property type="molecule type" value="Transcribed_RNA"/>
</dbReference>
<sequence length="469" mass="53257">MFILYNIYLILKKNYKQELTSAKKIACEMYINKSKNKCKAAWDIISQEISTTRTPDVTLEPDTLNSYFADSAEELANQIGQTNTTAENLLGISTLPGSTQFLWSPVTPEEVIKTVSKFTNSKSMDPYWLSNCIIKNTIHLISTPLAYIFNKCLLHGYFPEQLKISKITPVYKKGDKTLCQNYRPISIVPILSKVFEALILKQLSKSFDSNNLLSEFQYGFRAGRSTTMAVSHISNSILNAFENKESVSMLLFDLTKAFDCIPFDILLTKLKFYGINNNSIEILKSYLTDRKQFVCIKGKHSSLSTIKAGVPQGSVLGPFLFIVAINDLPRNVPVDCVIYADDTTIFARDKDVNKLSQILLNAQDIVLNWFSANKLICNQSKTQSIDFSLRKNQPDQSVKLLGIHLDNRLSWKSQINKLSKKLSRVTCLFWKLKPLVSTEYLKLAYFGLFQSHIQYGILTWGHTSHVHDM</sequence>
<dbReference type="InterPro" id="IPR000477">
    <property type="entry name" value="RT_dom"/>
</dbReference>
<evidence type="ECO:0000259" key="1">
    <source>
        <dbReference type="PROSITE" id="PS50878"/>
    </source>
</evidence>
<dbReference type="Pfam" id="PF00078">
    <property type="entry name" value="RVT_1"/>
    <property type="match status" value="1"/>
</dbReference>
<proteinExistence type="predicted"/>
<dbReference type="CDD" id="cd01650">
    <property type="entry name" value="RT_nLTR_like"/>
    <property type="match status" value="1"/>
</dbReference>
<reference evidence="2" key="1">
    <citation type="submission" date="2015-11" db="EMBL/GenBank/DDBJ databases">
        <title>De novo transcriptome assembly of four potential Pierce s Disease insect vectors from Arizona vineyards.</title>
        <authorList>
            <person name="Tassone E.E."/>
        </authorList>
    </citation>
    <scope>NUCLEOTIDE SEQUENCE</scope>
</reference>
<organism evidence="2">
    <name type="scientific">Cuerna arida</name>
    <dbReference type="NCBI Taxonomy" id="1464854"/>
    <lineage>
        <taxon>Eukaryota</taxon>
        <taxon>Metazoa</taxon>
        <taxon>Ecdysozoa</taxon>
        <taxon>Arthropoda</taxon>
        <taxon>Hexapoda</taxon>
        <taxon>Insecta</taxon>
        <taxon>Pterygota</taxon>
        <taxon>Neoptera</taxon>
        <taxon>Paraneoptera</taxon>
        <taxon>Hemiptera</taxon>
        <taxon>Auchenorrhyncha</taxon>
        <taxon>Membracoidea</taxon>
        <taxon>Cicadellidae</taxon>
        <taxon>Cicadellinae</taxon>
        <taxon>Proconiini</taxon>
        <taxon>Cuerna</taxon>
    </lineage>
</organism>
<dbReference type="InterPro" id="IPR043502">
    <property type="entry name" value="DNA/RNA_pol_sf"/>
</dbReference>
<dbReference type="PANTHER" id="PTHR33332">
    <property type="entry name" value="REVERSE TRANSCRIPTASE DOMAIN-CONTAINING PROTEIN"/>
    <property type="match status" value="1"/>
</dbReference>
<dbReference type="AlphaFoldDB" id="A0A1B6GDZ7"/>
<feature type="domain" description="Reverse transcriptase" evidence="1">
    <location>
        <begin position="151"/>
        <end position="405"/>
    </location>
</feature>
<protein>
    <recommendedName>
        <fullName evidence="1">Reverse transcriptase domain-containing protein</fullName>
    </recommendedName>
</protein>